<dbReference type="NCBIfam" id="TIGR00254">
    <property type="entry name" value="GGDEF"/>
    <property type="match status" value="1"/>
</dbReference>
<dbReference type="SUPFAM" id="SSF55073">
    <property type="entry name" value="Nucleotide cyclase"/>
    <property type="match status" value="1"/>
</dbReference>
<reference evidence="5" key="1">
    <citation type="submission" date="2022-10" db="EMBL/GenBank/DDBJ databases">
        <title>Comparative genomic analysis of Cohnella hashimotonis sp. nov., isolated from the International Space Station.</title>
        <authorList>
            <person name="Simpson A."/>
            <person name="Venkateswaran K."/>
        </authorList>
    </citation>
    <scope>NUCLEOTIDE SEQUENCE</scope>
    <source>
        <strain evidence="5">DSM 28161</strain>
    </source>
</reference>
<dbReference type="GO" id="GO:0006355">
    <property type="term" value="P:regulation of DNA-templated transcription"/>
    <property type="evidence" value="ECO:0007669"/>
    <property type="project" value="InterPro"/>
</dbReference>
<dbReference type="CDD" id="cd01949">
    <property type="entry name" value="GGDEF"/>
    <property type="match status" value="1"/>
</dbReference>
<dbReference type="Pfam" id="PF00990">
    <property type="entry name" value="GGDEF"/>
    <property type="match status" value="1"/>
</dbReference>
<evidence type="ECO:0000259" key="2">
    <source>
        <dbReference type="PROSITE" id="PS50112"/>
    </source>
</evidence>
<name>A0A9X4L055_9BACL</name>
<dbReference type="InterPro" id="IPR001633">
    <property type="entry name" value="EAL_dom"/>
</dbReference>
<dbReference type="Gene3D" id="3.30.450.20">
    <property type="entry name" value="PAS domain"/>
    <property type="match status" value="1"/>
</dbReference>
<evidence type="ECO:0000259" key="3">
    <source>
        <dbReference type="PROSITE" id="PS50883"/>
    </source>
</evidence>
<feature type="domain" description="EAL" evidence="3">
    <location>
        <begin position="340"/>
        <end position="593"/>
    </location>
</feature>
<dbReference type="AlphaFoldDB" id="A0A9X4L055"/>
<protein>
    <submittedName>
        <fullName evidence="5">EAL domain-containing protein</fullName>
    </submittedName>
</protein>
<dbReference type="PANTHER" id="PTHR44757:SF2">
    <property type="entry name" value="BIOFILM ARCHITECTURE MAINTENANCE PROTEIN MBAA"/>
    <property type="match status" value="1"/>
</dbReference>
<dbReference type="Proteomes" id="UP001153404">
    <property type="component" value="Unassembled WGS sequence"/>
</dbReference>
<dbReference type="CDD" id="cd01948">
    <property type="entry name" value="EAL"/>
    <property type="match status" value="1"/>
</dbReference>
<dbReference type="FunFam" id="3.20.20.450:FF:000001">
    <property type="entry name" value="Cyclic di-GMP phosphodiesterase yahA"/>
    <property type="match status" value="1"/>
</dbReference>
<dbReference type="InterPro" id="IPR052155">
    <property type="entry name" value="Biofilm_reg_signaling"/>
</dbReference>
<dbReference type="SMART" id="SM00052">
    <property type="entry name" value="EAL"/>
    <property type="match status" value="1"/>
</dbReference>
<dbReference type="Pfam" id="PF00563">
    <property type="entry name" value="EAL"/>
    <property type="match status" value="1"/>
</dbReference>
<dbReference type="InterPro" id="IPR000014">
    <property type="entry name" value="PAS"/>
</dbReference>
<proteinExistence type="predicted"/>
<evidence type="ECO:0000256" key="1">
    <source>
        <dbReference type="SAM" id="Phobius"/>
    </source>
</evidence>
<dbReference type="InterPro" id="IPR035965">
    <property type="entry name" value="PAS-like_dom_sf"/>
</dbReference>
<keyword evidence="1" id="KW-1133">Transmembrane helix</keyword>
<dbReference type="PROSITE" id="PS50112">
    <property type="entry name" value="PAS"/>
    <property type="match status" value="1"/>
</dbReference>
<keyword evidence="6" id="KW-1185">Reference proteome</keyword>
<dbReference type="InterPro" id="IPR043128">
    <property type="entry name" value="Rev_trsase/Diguanyl_cyclase"/>
</dbReference>
<dbReference type="SMART" id="SM00267">
    <property type="entry name" value="GGDEF"/>
    <property type="match status" value="1"/>
</dbReference>
<dbReference type="Gene3D" id="3.20.20.450">
    <property type="entry name" value="EAL domain"/>
    <property type="match status" value="1"/>
</dbReference>
<evidence type="ECO:0000259" key="4">
    <source>
        <dbReference type="PROSITE" id="PS50887"/>
    </source>
</evidence>
<dbReference type="SUPFAM" id="SSF141868">
    <property type="entry name" value="EAL domain-like"/>
    <property type="match status" value="1"/>
</dbReference>
<dbReference type="CDD" id="cd00130">
    <property type="entry name" value="PAS"/>
    <property type="match status" value="1"/>
</dbReference>
<keyword evidence="1" id="KW-0472">Membrane</keyword>
<feature type="transmembrane region" description="Helical" evidence="1">
    <location>
        <begin position="6"/>
        <end position="27"/>
    </location>
</feature>
<evidence type="ECO:0000313" key="6">
    <source>
        <dbReference type="Proteomes" id="UP001153404"/>
    </source>
</evidence>
<dbReference type="InterPro" id="IPR000160">
    <property type="entry name" value="GGDEF_dom"/>
</dbReference>
<dbReference type="PANTHER" id="PTHR44757">
    <property type="entry name" value="DIGUANYLATE CYCLASE DGCP"/>
    <property type="match status" value="1"/>
</dbReference>
<accession>A0A9X4L055</accession>
<evidence type="ECO:0000313" key="5">
    <source>
        <dbReference type="EMBL" id="MDG0813773.1"/>
    </source>
</evidence>
<dbReference type="Gene3D" id="3.30.70.270">
    <property type="match status" value="1"/>
</dbReference>
<dbReference type="InterPro" id="IPR013767">
    <property type="entry name" value="PAS_fold"/>
</dbReference>
<dbReference type="EMBL" id="JAPDIA010000008">
    <property type="protein sequence ID" value="MDG0813773.1"/>
    <property type="molecule type" value="Genomic_DNA"/>
</dbReference>
<feature type="domain" description="PAS" evidence="2">
    <location>
        <begin position="43"/>
        <end position="113"/>
    </location>
</feature>
<dbReference type="PROSITE" id="PS50883">
    <property type="entry name" value="EAL"/>
    <property type="match status" value="1"/>
</dbReference>
<sequence>MDHWRAVALAAAVIAALLLGTVAFLLVRLRKERLRSRKIASVVDSEWINLLKDSPISLTIINSKGVVENISRRLLPMLGTSSDRVFGLHFRDLIHKDSAGQAASIFARTLRGEKCVEDVKLLRTDGAAIEAHVETSPYMREGEIAGIVVFTQDQSDQKRSMERIRYMAYYDDMTGLPNRRFFMNRLTERLHAAVQSGSRVAVWYMDIDRFKLVNASYGRDYGDMLLLQVAERLTRWFPDSSNIARVEGDEFVGMFADFEHDEQAMRQIEGVMKQFEAPFELGGVTIHVTVSVGLATCNTDYPDANGLLKRADTALHRLKENGRNGCMLYDPAFEHTAINKLTLQHELMEGMSRRQFQLYYQPQYDLRSGRLVGFEALIRWRHPERGMVAPSHFIPAAEESGIIMALGDWVLLEACRQNRAWQRAGLPSYPISVNLSIRQFAQPNLVERIAEILNETGLAAPYLKLEITESIAMDVERATAILESLSDLGVGISVDDFGTGYSSFSYLKRLPIDCLKIDRSFVRDIHQDPNDRAIVAAIIAMAHNLQIGVIAEGVETEEQVLFLQQHACDEMQGYYGSPPASCRRSRRYAQSRSWLVDLGSGKQQRRGPLRVAAFVHGTRKTNLFGEVVDLVQVEGVDAFLIDMVYRQQLVVGIEVHDPAWDAQFFALGPVHRDPDQAGSFNVVANPRIERIGQNLMLRLRRFDFALYRLAEHDACLNAKVGETARVQRSKQRLQRFPVRSRLYQDIYRK</sequence>
<organism evidence="5 6">
    <name type="scientific">Cohnella rhizosphaerae</name>
    <dbReference type="NCBI Taxonomy" id="1457232"/>
    <lineage>
        <taxon>Bacteria</taxon>
        <taxon>Bacillati</taxon>
        <taxon>Bacillota</taxon>
        <taxon>Bacilli</taxon>
        <taxon>Bacillales</taxon>
        <taxon>Paenibacillaceae</taxon>
        <taxon>Cohnella</taxon>
    </lineage>
</organism>
<dbReference type="PROSITE" id="PS50887">
    <property type="entry name" value="GGDEF"/>
    <property type="match status" value="1"/>
</dbReference>
<gene>
    <name evidence="5" type="ORF">OMP40_34180</name>
</gene>
<dbReference type="RefSeq" id="WP_277537944.1">
    <property type="nucleotide sequence ID" value="NZ_JAPDIA010000008.1"/>
</dbReference>
<dbReference type="InterPro" id="IPR035919">
    <property type="entry name" value="EAL_sf"/>
</dbReference>
<dbReference type="InterPro" id="IPR029787">
    <property type="entry name" value="Nucleotide_cyclase"/>
</dbReference>
<dbReference type="Pfam" id="PF00989">
    <property type="entry name" value="PAS"/>
    <property type="match status" value="1"/>
</dbReference>
<keyword evidence="1" id="KW-0812">Transmembrane</keyword>
<feature type="domain" description="GGDEF" evidence="4">
    <location>
        <begin position="198"/>
        <end position="331"/>
    </location>
</feature>
<comment type="caution">
    <text evidence="5">The sequence shown here is derived from an EMBL/GenBank/DDBJ whole genome shotgun (WGS) entry which is preliminary data.</text>
</comment>
<dbReference type="NCBIfam" id="TIGR00229">
    <property type="entry name" value="sensory_box"/>
    <property type="match status" value="1"/>
</dbReference>
<dbReference type="SUPFAM" id="SSF55785">
    <property type="entry name" value="PYP-like sensor domain (PAS domain)"/>
    <property type="match status" value="1"/>
</dbReference>